<dbReference type="SUPFAM" id="SSF56731">
    <property type="entry name" value="DNA primase core"/>
    <property type="match status" value="1"/>
</dbReference>
<evidence type="ECO:0000313" key="1">
    <source>
        <dbReference type="EMBL" id="AEV52122.1"/>
    </source>
</evidence>
<dbReference type="GeneID" id="11541199"/>
<accession>G9FHN4</accession>
<sequence length="157" mass="17533">MYRGWLAIPYLRWHPRRGWNVVSMRFRCIEDHAHRGHGKYMTVPGDTPRLFNARALLEPIPSVGIAEGELDALMASVHGIPTVGVPGAQSWKSYFREPFLGYREVFIFADGDDAGQSFAETVGKTLPNSRIIPCPKGEDVCSLVTSQGPEALHERIQ</sequence>
<dbReference type="EMBL" id="JN116826">
    <property type="protein sequence ID" value="AEV52122.1"/>
    <property type="molecule type" value="Genomic_DNA"/>
</dbReference>
<reference evidence="1 2" key="1">
    <citation type="journal article" date="2013" name="Arch. Virol.">
        <title>Characterization and whole genome sequences of the Rhodococcus bacteriophages RGL3 and RER2.</title>
        <authorList>
            <person name="Petrovski S."/>
            <person name="Seviour R.J."/>
            <person name="Tillett D."/>
        </authorList>
    </citation>
    <scope>NUCLEOTIDE SEQUENCE [LARGE SCALE GENOMIC DNA]</scope>
</reference>
<dbReference type="RefSeq" id="YP_005087000.1">
    <property type="nucleotide sequence ID" value="NC_016650.1"/>
</dbReference>
<dbReference type="OrthoDB" id="7384at10239"/>
<evidence type="ECO:0000313" key="2">
    <source>
        <dbReference type="Proteomes" id="UP000005433"/>
    </source>
</evidence>
<organism evidence="1 2">
    <name type="scientific">Rhodococcus phage RGL3</name>
    <dbReference type="NCBI Taxonomy" id="2922221"/>
    <lineage>
        <taxon>Viruses</taxon>
        <taxon>Duplodnaviria</taxon>
        <taxon>Heunggongvirae</taxon>
        <taxon>Uroviricota</taxon>
        <taxon>Caudoviricetes</taxon>
        <taxon>Rerduovirus</taxon>
        <taxon>Rerduovirus RGL3</taxon>
    </lineage>
</organism>
<dbReference type="Proteomes" id="UP000005433">
    <property type="component" value="Segment"/>
</dbReference>
<dbReference type="CDD" id="cd01029">
    <property type="entry name" value="TOPRIM_primases"/>
    <property type="match status" value="1"/>
</dbReference>
<dbReference type="KEGG" id="vg:11541199"/>
<name>G9FHN4_9CAUD</name>
<keyword evidence="2" id="KW-1185">Reference proteome</keyword>
<proteinExistence type="predicted"/>
<protein>
    <recommendedName>
        <fullName evidence="3">DNA primase</fullName>
    </recommendedName>
</protein>
<evidence type="ECO:0008006" key="3">
    <source>
        <dbReference type="Google" id="ProtNLM"/>
    </source>
</evidence>
<dbReference type="InterPro" id="IPR034154">
    <property type="entry name" value="TOPRIM_DnaG/twinkle"/>
</dbReference>
<dbReference type="Gene3D" id="3.40.1360.10">
    <property type="match status" value="1"/>
</dbReference>